<gene>
    <name evidence="1" type="ORF">HUT08_20395</name>
</gene>
<name>A0A7H8NAE5_9ACTN</name>
<organism evidence="1 2">
    <name type="scientific">Streptomyces buecherae</name>
    <dbReference type="NCBI Taxonomy" id="2763006"/>
    <lineage>
        <taxon>Bacteria</taxon>
        <taxon>Bacillati</taxon>
        <taxon>Actinomycetota</taxon>
        <taxon>Actinomycetes</taxon>
        <taxon>Kitasatosporales</taxon>
        <taxon>Streptomycetaceae</taxon>
        <taxon>Streptomyces</taxon>
    </lineage>
</organism>
<dbReference type="AlphaFoldDB" id="A0A7H8NAE5"/>
<dbReference type="Proteomes" id="UP000509303">
    <property type="component" value="Chromosome"/>
</dbReference>
<reference evidence="1 2" key="1">
    <citation type="submission" date="2020-06" db="EMBL/GenBank/DDBJ databases">
        <title>Genome mining for natural products.</title>
        <authorList>
            <person name="Zhang B."/>
            <person name="Shi J."/>
            <person name="Ge H."/>
        </authorList>
    </citation>
    <scope>NUCLEOTIDE SEQUENCE [LARGE SCALE GENOMIC DNA]</scope>
    <source>
        <strain evidence="1 2">NA00687</strain>
    </source>
</reference>
<keyword evidence="2" id="KW-1185">Reference proteome</keyword>
<evidence type="ECO:0000313" key="2">
    <source>
        <dbReference type="Proteomes" id="UP000509303"/>
    </source>
</evidence>
<sequence length="163" mass="16725">MSAPGLALSLASLDGLLWLYHQSFDVVVTPGGLAGAAAVRSMDHHQPGGCGPVWCGWDGLVWFVPGGTAERWPSGGAAGRVDTAFAQRLLPLSPGRARWVRPPAGHLVDPTALASTVEIAWLGHPACERVSGALRVGGVPWPDDAAGSATGALGRPVVGGLRR</sequence>
<dbReference type="EMBL" id="CP054929">
    <property type="protein sequence ID" value="QKW51500.1"/>
    <property type="molecule type" value="Genomic_DNA"/>
</dbReference>
<proteinExistence type="predicted"/>
<evidence type="ECO:0000313" key="1">
    <source>
        <dbReference type="EMBL" id="QKW51500.1"/>
    </source>
</evidence>
<accession>A0A7H8NAE5</accession>
<dbReference type="RefSeq" id="WP_176163219.1">
    <property type="nucleotide sequence ID" value="NZ_CP054929.1"/>
</dbReference>
<protein>
    <submittedName>
        <fullName evidence="1">Uncharacterized protein</fullName>
    </submittedName>
</protein>